<reference evidence="3" key="1">
    <citation type="submission" date="2023-07" db="EMBL/GenBank/DDBJ databases">
        <title>Functional and genomic diversity of the sorghum phyllosphere microbiome.</title>
        <authorList>
            <person name="Shade A."/>
        </authorList>
    </citation>
    <scope>NUCLEOTIDE SEQUENCE</scope>
    <source>
        <strain evidence="3">SORGH_AS_1067</strain>
    </source>
</reference>
<keyword evidence="2" id="KW-0472">Membrane</keyword>
<feature type="compositionally biased region" description="Low complexity" evidence="1">
    <location>
        <begin position="95"/>
        <end position="111"/>
    </location>
</feature>
<comment type="caution">
    <text evidence="3">The sequence shown here is derived from an EMBL/GenBank/DDBJ whole genome shotgun (WGS) entry which is preliminary data.</text>
</comment>
<accession>A0AAJ1U078</accession>
<keyword evidence="2" id="KW-0812">Transmembrane</keyword>
<dbReference type="RefSeq" id="WP_307201945.1">
    <property type="nucleotide sequence ID" value="NZ_JAUTAN010000001.1"/>
</dbReference>
<protein>
    <submittedName>
        <fullName evidence="3">Uncharacterized protein</fullName>
    </submittedName>
</protein>
<evidence type="ECO:0000256" key="2">
    <source>
        <dbReference type="SAM" id="Phobius"/>
    </source>
</evidence>
<feature type="transmembrane region" description="Helical" evidence="2">
    <location>
        <begin position="16"/>
        <end position="39"/>
    </location>
</feature>
<keyword evidence="2" id="KW-1133">Transmembrane helix</keyword>
<name>A0AAJ1U078_9ACTN</name>
<dbReference type="Proteomes" id="UP001239215">
    <property type="component" value="Unassembled WGS sequence"/>
</dbReference>
<evidence type="ECO:0000313" key="4">
    <source>
        <dbReference type="Proteomes" id="UP001239215"/>
    </source>
</evidence>
<organism evidence="3 4">
    <name type="scientific">Nocardioides zeae</name>
    <dbReference type="NCBI Taxonomy" id="1457234"/>
    <lineage>
        <taxon>Bacteria</taxon>
        <taxon>Bacillati</taxon>
        <taxon>Actinomycetota</taxon>
        <taxon>Actinomycetes</taxon>
        <taxon>Propionibacteriales</taxon>
        <taxon>Nocardioidaceae</taxon>
        <taxon>Nocardioides</taxon>
    </lineage>
</organism>
<dbReference type="EMBL" id="JAUTAN010000001">
    <property type="protein sequence ID" value="MDQ1105580.1"/>
    <property type="molecule type" value="Genomic_DNA"/>
</dbReference>
<gene>
    <name evidence="3" type="ORF">QE405_002864</name>
</gene>
<evidence type="ECO:0000256" key="1">
    <source>
        <dbReference type="SAM" id="MobiDB-lite"/>
    </source>
</evidence>
<sequence length="202" mass="19860">MTGVDDVVDETEDRPVLVGVIALVGVSLIVGLIVGVVALGGARVFGLSGGGGGGGGGAAVEPTLSLPPVTETATASGPLITLTPGDEGEEGGGEESAPASPTEPTTTTTEAAEGEITLQVSTTTAGPMERIDVSGIYTGGDGAILTIQRLTDGSWNDIAANAAVSGELFSTYIALGRPGENRIRAIDPSADVASNEVSVTIG</sequence>
<proteinExistence type="predicted"/>
<evidence type="ECO:0000313" key="3">
    <source>
        <dbReference type="EMBL" id="MDQ1105580.1"/>
    </source>
</evidence>
<dbReference type="AlphaFoldDB" id="A0AAJ1U078"/>
<feature type="region of interest" description="Disordered" evidence="1">
    <location>
        <begin position="51"/>
        <end position="111"/>
    </location>
</feature>